<proteinExistence type="predicted"/>
<dbReference type="KEGG" id="abac:LuPra_02683"/>
<protein>
    <submittedName>
        <fullName evidence="1">Uncharacterized protein</fullName>
    </submittedName>
</protein>
<dbReference type="EMBL" id="CP015136">
    <property type="protein sequence ID" value="AMY09466.1"/>
    <property type="molecule type" value="Genomic_DNA"/>
</dbReference>
<organism evidence="1 2">
    <name type="scientific">Luteitalea pratensis</name>
    <dbReference type="NCBI Taxonomy" id="1855912"/>
    <lineage>
        <taxon>Bacteria</taxon>
        <taxon>Pseudomonadati</taxon>
        <taxon>Acidobacteriota</taxon>
        <taxon>Vicinamibacteria</taxon>
        <taxon>Vicinamibacterales</taxon>
        <taxon>Vicinamibacteraceae</taxon>
        <taxon>Luteitalea</taxon>
    </lineage>
</organism>
<evidence type="ECO:0000313" key="2">
    <source>
        <dbReference type="Proteomes" id="UP000076079"/>
    </source>
</evidence>
<sequence length="185" mass="20575">MNGMLRLQLAVSATLHLATPVALPGTGQSSEKYPSLVLSDVEFAQDPGRGNSSINVISVAAPARGLSVRATLPLDVVFAQQRLYEPPVTLNFAVVTPFDADNREAGVELRCNSRAVASSIWTLDERSNTVREFHWKLTDENCLYELVAILTRAKDYLYLYQMVPSRALLSHRMPARQFGRRSRLN</sequence>
<reference evidence="1 2" key="1">
    <citation type="journal article" date="2016" name="Genome Announc.">
        <title>First Complete Genome Sequence of a Subdivision 6 Acidobacterium Strain.</title>
        <authorList>
            <person name="Huang S."/>
            <person name="Vieira S."/>
            <person name="Bunk B."/>
            <person name="Riedel T."/>
            <person name="Sproer C."/>
            <person name="Overmann J."/>
        </authorList>
    </citation>
    <scope>NUCLEOTIDE SEQUENCE [LARGE SCALE GENOMIC DNA]</scope>
    <source>
        <strain evidence="2">DSM 100886 HEG_-6_39</strain>
    </source>
</reference>
<dbReference type="RefSeq" id="WP_157899132.1">
    <property type="nucleotide sequence ID" value="NZ_CP015136.1"/>
</dbReference>
<keyword evidence="2" id="KW-1185">Reference proteome</keyword>
<gene>
    <name evidence="1" type="ORF">LuPra_02683</name>
</gene>
<evidence type="ECO:0000313" key="1">
    <source>
        <dbReference type="EMBL" id="AMY09466.1"/>
    </source>
</evidence>
<accession>A0A143PM08</accession>
<reference evidence="2" key="2">
    <citation type="submission" date="2016-04" db="EMBL/GenBank/DDBJ databases">
        <title>First Complete Genome Sequence of a Subdivision 6 Acidobacterium.</title>
        <authorList>
            <person name="Huang S."/>
            <person name="Vieira S."/>
            <person name="Bunk B."/>
            <person name="Riedel T."/>
            <person name="Sproeer C."/>
            <person name="Overmann J."/>
        </authorList>
    </citation>
    <scope>NUCLEOTIDE SEQUENCE [LARGE SCALE GENOMIC DNA]</scope>
    <source>
        <strain evidence="2">DSM 100886 HEG_-6_39</strain>
    </source>
</reference>
<name>A0A143PM08_LUTPR</name>
<dbReference type="Proteomes" id="UP000076079">
    <property type="component" value="Chromosome"/>
</dbReference>
<dbReference type="AlphaFoldDB" id="A0A143PM08"/>